<dbReference type="SUPFAM" id="SSF47473">
    <property type="entry name" value="EF-hand"/>
    <property type="match status" value="1"/>
</dbReference>
<evidence type="ECO:0000256" key="1">
    <source>
        <dbReference type="ARBA" id="ARBA00022737"/>
    </source>
</evidence>
<dbReference type="PROSITE" id="PS00018">
    <property type="entry name" value="EF_HAND_1"/>
    <property type="match status" value="3"/>
</dbReference>
<evidence type="ECO:0000313" key="5">
    <source>
        <dbReference type="Proteomes" id="UP000243217"/>
    </source>
</evidence>
<dbReference type="Gene3D" id="1.10.238.10">
    <property type="entry name" value="EF-hand"/>
    <property type="match status" value="2"/>
</dbReference>
<evidence type="ECO:0000256" key="2">
    <source>
        <dbReference type="ARBA" id="ARBA00022837"/>
    </source>
</evidence>
<dbReference type="STRING" id="74557.A0A1W0AAS4"/>
<dbReference type="PANTHER" id="PTHR23050">
    <property type="entry name" value="CALCIUM BINDING PROTEIN"/>
    <property type="match status" value="1"/>
</dbReference>
<dbReference type="AlphaFoldDB" id="A0A1W0AAS4"/>
<gene>
    <name evidence="4" type="ORF">THRCLA_00726</name>
</gene>
<evidence type="ECO:0000259" key="3">
    <source>
        <dbReference type="PROSITE" id="PS50222"/>
    </source>
</evidence>
<feature type="domain" description="EF-hand" evidence="3">
    <location>
        <begin position="490"/>
        <end position="525"/>
    </location>
</feature>
<reference evidence="4 5" key="1">
    <citation type="journal article" date="2014" name="Genome Biol. Evol.">
        <title>The secreted proteins of Achlya hypogyna and Thraustotheca clavata identify the ancestral oomycete secretome and reveal gene acquisitions by horizontal gene transfer.</title>
        <authorList>
            <person name="Misner I."/>
            <person name="Blouin N."/>
            <person name="Leonard G."/>
            <person name="Richards T.A."/>
            <person name="Lane C.E."/>
        </authorList>
    </citation>
    <scope>NUCLEOTIDE SEQUENCE [LARGE SCALE GENOMIC DNA]</scope>
    <source>
        <strain evidence="4 5">ATCC 34112</strain>
    </source>
</reference>
<organism evidence="4 5">
    <name type="scientific">Thraustotheca clavata</name>
    <dbReference type="NCBI Taxonomy" id="74557"/>
    <lineage>
        <taxon>Eukaryota</taxon>
        <taxon>Sar</taxon>
        <taxon>Stramenopiles</taxon>
        <taxon>Oomycota</taxon>
        <taxon>Saprolegniomycetes</taxon>
        <taxon>Saprolegniales</taxon>
        <taxon>Achlyaceae</taxon>
        <taxon>Thraustotheca</taxon>
    </lineage>
</organism>
<name>A0A1W0AAS4_9STRA</name>
<keyword evidence="2" id="KW-0106">Calcium</keyword>
<dbReference type="CDD" id="cd00051">
    <property type="entry name" value="EFh"/>
    <property type="match status" value="1"/>
</dbReference>
<dbReference type="GO" id="GO:0005509">
    <property type="term" value="F:calcium ion binding"/>
    <property type="evidence" value="ECO:0007669"/>
    <property type="project" value="InterPro"/>
</dbReference>
<dbReference type="Pfam" id="PF13499">
    <property type="entry name" value="EF-hand_7"/>
    <property type="match status" value="2"/>
</dbReference>
<feature type="domain" description="EF-hand" evidence="3">
    <location>
        <begin position="454"/>
        <end position="489"/>
    </location>
</feature>
<dbReference type="OrthoDB" id="26525at2759"/>
<dbReference type="PROSITE" id="PS50222">
    <property type="entry name" value="EF_HAND_2"/>
    <property type="match status" value="4"/>
</dbReference>
<feature type="domain" description="EF-hand" evidence="3">
    <location>
        <begin position="184"/>
        <end position="219"/>
    </location>
</feature>
<proteinExistence type="predicted"/>
<dbReference type="InterPro" id="IPR018247">
    <property type="entry name" value="EF_Hand_1_Ca_BS"/>
</dbReference>
<comment type="caution">
    <text evidence="4">The sequence shown here is derived from an EMBL/GenBank/DDBJ whole genome shotgun (WGS) entry which is preliminary data.</text>
</comment>
<keyword evidence="1" id="KW-0677">Repeat</keyword>
<feature type="domain" description="EF-hand" evidence="3">
    <location>
        <begin position="148"/>
        <end position="183"/>
    </location>
</feature>
<sequence>MEELDVIKTASSLVLVSRYLDSWKLSYSASLSIDPRYTHIIHAILGKPRPDTPCPLAVVHIKFTLKDDLREVLSYEIEGERHIYRLRDNIEFDERILDRIIRRKIAIKQSGLIDLSDNYINSRIHEPKYDQDVKDAKDHESKDEEMDAIEQRLLRMFRESDVNHDGSLTYLEFRTLLKTIQKDMRKEEVDLLFTQADVDHNCRIAYEEFVQFAMDVIRRLSAGHEYQDHFEELKDDYKIMLSEELEPAVKALRQAFEAADYCPPNSMGRTHEYKLNYDLYYKCLSSPLANLSREEINMMIALTPMDDDGKFEYVGFEKILYEAMYRVSQGQSLALTSDIEPYLVSSFQAAEAMWRTSLDDQADIPLGRVPRSVLFDALHTLKRLMLNRLQCIIVIGLAVEGDDSLVDYTVFAQRAGPKIRELIHPNHLSRRIRMARTDEAKVASIFTGVDDEAGLENVLLEAFYREDQDNDGVLNLDEFKSAMYRTTLGLTDEQIVSMMAVADENGDGFIDYSEFVRFAVINLVQLKKEDRLIQIAEAKDCEEDDEDENDVKSDAK</sequence>
<keyword evidence="5" id="KW-1185">Reference proteome</keyword>
<dbReference type="InterPro" id="IPR002048">
    <property type="entry name" value="EF_hand_dom"/>
</dbReference>
<evidence type="ECO:0000313" key="4">
    <source>
        <dbReference type="EMBL" id="OQS07279.1"/>
    </source>
</evidence>
<dbReference type="InterPro" id="IPR011992">
    <property type="entry name" value="EF-hand-dom_pair"/>
</dbReference>
<dbReference type="Proteomes" id="UP000243217">
    <property type="component" value="Unassembled WGS sequence"/>
</dbReference>
<dbReference type="InterPro" id="IPR050145">
    <property type="entry name" value="Centrin_CML-like"/>
</dbReference>
<dbReference type="EMBL" id="JNBS01000256">
    <property type="protein sequence ID" value="OQS07279.1"/>
    <property type="molecule type" value="Genomic_DNA"/>
</dbReference>
<accession>A0A1W0AAS4</accession>
<dbReference type="SMART" id="SM00054">
    <property type="entry name" value="EFh"/>
    <property type="match status" value="4"/>
</dbReference>
<protein>
    <recommendedName>
        <fullName evidence="3">EF-hand domain-containing protein</fullName>
    </recommendedName>
</protein>